<dbReference type="Gene3D" id="3.40.50.1820">
    <property type="entry name" value="alpha/beta hydrolase"/>
    <property type="match status" value="1"/>
</dbReference>
<sequence length="271" mass="29136">MRWHSAPSVRSPTAGRGDSVRRKKIRYGEHDSNFGHLYLPDVGPNDCAPLVVLVHGGYWSVEYSLIVYSAIAVDLARKGVAVWSVEYRRVEEAGGGWPGTGRDVVAALRALDGPVAHQLAIDGVKVDRRNVAVVGHSAGGQLATWAVAQVRAEVGGFRVATVIPQSAVLDFTIGAADRPSVQRLLGSTFDEAPERYRDASPASQEPFDALVAAIHTVDDASVPVEMSRRYVADAAERGQRAALYEVPGEGHDAFIDPRSAAHRQTLRVLGI</sequence>
<dbReference type="Pfam" id="PF20434">
    <property type="entry name" value="BD-FAE"/>
    <property type="match status" value="1"/>
</dbReference>
<reference evidence="4 5" key="1">
    <citation type="journal article" date="2011" name="J. Bacteriol.">
        <title>Draft Genome Sequence of Gordonia neofelifaecis NRRL B-59395, a Cholesterol-Degrading Actinomycete.</title>
        <authorList>
            <person name="Ge F."/>
            <person name="Li W."/>
            <person name="Chen G."/>
            <person name="Liu Y."/>
            <person name="Zhang G."/>
            <person name="Yong B."/>
            <person name="Wang Q."/>
            <person name="Wang N."/>
            <person name="Huang Z."/>
            <person name="Li W."/>
            <person name="Wang J."/>
            <person name="Wu C."/>
            <person name="Xie Q."/>
            <person name="Liu G."/>
        </authorList>
    </citation>
    <scope>NUCLEOTIDE SEQUENCE [LARGE SCALE GENOMIC DNA]</scope>
    <source>
        <strain evidence="4 5">NRRL B-59395</strain>
    </source>
</reference>
<proteinExistence type="predicted"/>
<gene>
    <name evidence="4" type="ORF">SCNU_01645</name>
</gene>
<feature type="region of interest" description="Disordered" evidence="2">
    <location>
        <begin position="1"/>
        <end position="22"/>
    </location>
</feature>
<name>F1YDU9_9ACTN</name>
<organism evidence="4 5">
    <name type="scientific">Gordonia neofelifaecis NRRL B-59395</name>
    <dbReference type="NCBI Taxonomy" id="644548"/>
    <lineage>
        <taxon>Bacteria</taxon>
        <taxon>Bacillati</taxon>
        <taxon>Actinomycetota</taxon>
        <taxon>Actinomycetes</taxon>
        <taxon>Mycobacteriales</taxon>
        <taxon>Gordoniaceae</taxon>
        <taxon>Gordonia</taxon>
    </lineage>
</organism>
<evidence type="ECO:0000313" key="5">
    <source>
        <dbReference type="Proteomes" id="UP000035065"/>
    </source>
</evidence>
<dbReference type="InterPro" id="IPR049492">
    <property type="entry name" value="BD-FAE-like_dom"/>
</dbReference>
<evidence type="ECO:0000313" key="4">
    <source>
        <dbReference type="EMBL" id="EGD57039.1"/>
    </source>
</evidence>
<feature type="domain" description="BD-FAE-like" evidence="3">
    <location>
        <begin position="37"/>
        <end position="229"/>
    </location>
</feature>
<evidence type="ECO:0000256" key="1">
    <source>
        <dbReference type="ARBA" id="ARBA00022801"/>
    </source>
</evidence>
<keyword evidence="1" id="KW-0378">Hydrolase</keyword>
<dbReference type="EMBL" id="AEUD01000001">
    <property type="protein sequence ID" value="EGD57039.1"/>
    <property type="molecule type" value="Genomic_DNA"/>
</dbReference>
<keyword evidence="5" id="KW-1185">Reference proteome</keyword>
<evidence type="ECO:0000256" key="2">
    <source>
        <dbReference type="SAM" id="MobiDB-lite"/>
    </source>
</evidence>
<dbReference type="InterPro" id="IPR050300">
    <property type="entry name" value="GDXG_lipolytic_enzyme"/>
</dbReference>
<dbReference type="PANTHER" id="PTHR48081">
    <property type="entry name" value="AB HYDROLASE SUPERFAMILY PROTEIN C4A8.06C"/>
    <property type="match status" value="1"/>
</dbReference>
<dbReference type="InterPro" id="IPR029058">
    <property type="entry name" value="AB_hydrolase_fold"/>
</dbReference>
<dbReference type="eggNOG" id="COG1506">
    <property type="taxonomic scope" value="Bacteria"/>
</dbReference>
<dbReference type="STRING" id="644548.SCNU_01645"/>
<accession>F1YDU9</accession>
<comment type="caution">
    <text evidence="4">The sequence shown here is derived from an EMBL/GenBank/DDBJ whole genome shotgun (WGS) entry which is preliminary data.</text>
</comment>
<protein>
    <recommendedName>
        <fullName evidence="3">BD-FAE-like domain-containing protein</fullName>
    </recommendedName>
</protein>
<dbReference type="GO" id="GO:0016787">
    <property type="term" value="F:hydrolase activity"/>
    <property type="evidence" value="ECO:0007669"/>
    <property type="project" value="UniProtKB-KW"/>
</dbReference>
<dbReference type="SUPFAM" id="SSF53474">
    <property type="entry name" value="alpha/beta-Hydrolases"/>
    <property type="match status" value="1"/>
</dbReference>
<evidence type="ECO:0000259" key="3">
    <source>
        <dbReference type="Pfam" id="PF20434"/>
    </source>
</evidence>
<dbReference type="Proteomes" id="UP000035065">
    <property type="component" value="Unassembled WGS sequence"/>
</dbReference>
<dbReference type="AlphaFoldDB" id="F1YDU9"/>